<evidence type="ECO:0000256" key="12">
    <source>
        <dbReference type="ARBA" id="ARBA00023235"/>
    </source>
</evidence>
<keyword evidence="8" id="KW-0408">Iron</keyword>
<dbReference type="Gene3D" id="1.10.275.40">
    <property type="match status" value="1"/>
</dbReference>
<dbReference type="Gene3D" id="3.40.50.300">
    <property type="entry name" value="P-loop containing nucleotide triphosphate hydrolases"/>
    <property type="match status" value="2"/>
</dbReference>
<dbReference type="InterPro" id="IPR006554">
    <property type="entry name" value="Helicase-like_DEXD_c2"/>
</dbReference>
<keyword evidence="7" id="KW-0067">ATP-binding</keyword>
<dbReference type="GO" id="GO:0004386">
    <property type="term" value="F:helicase activity"/>
    <property type="evidence" value="ECO:0007669"/>
    <property type="project" value="UniProtKB-KW"/>
</dbReference>
<evidence type="ECO:0000313" key="15">
    <source>
        <dbReference type="EMBL" id="MBF8642942.1"/>
    </source>
</evidence>
<dbReference type="PANTHER" id="PTHR11472">
    <property type="entry name" value="DNA REPAIR DEAD HELICASE RAD3/XP-D SUBFAMILY MEMBER"/>
    <property type="match status" value="1"/>
</dbReference>
<evidence type="ECO:0000256" key="9">
    <source>
        <dbReference type="ARBA" id="ARBA00023014"/>
    </source>
</evidence>
<keyword evidence="4" id="KW-0227">DNA damage</keyword>
<dbReference type="RefSeq" id="WP_051370190.1">
    <property type="nucleotide sequence ID" value="NZ_CP069262.1"/>
</dbReference>
<dbReference type="InterPro" id="IPR027417">
    <property type="entry name" value="P-loop_NTPase"/>
</dbReference>
<dbReference type="SUPFAM" id="SSF52540">
    <property type="entry name" value="P-loop containing nucleoside triphosphate hydrolases"/>
    <property type="match status" value="2"/>
</dbReference>
<dbReference type="InterPro" id="IPR042493">
    <property type="entry name" value="XPD_DNA_FeS"/>
</dbReference>
<keyword evidence="3" id="KW-0547">Nucleotide-binding</keyword>
<reference evidence="15 16" key="1">
    <citation type="submission" date="2020-10" db="EMBL/GenBank/DDBJ databases">
        <title>Genome sequences of Pseudomonas isolates.</title>
        <authorList>
            <person name="Wessels L."/>
            <person name="Reich F."/>
            <person name="Hammerl J."/>
        </authorList>
    </citation>
    <scope>NUCLEOTIDE SEQUENCE [LARGE SCALE GENOMIC DNA]</scope>
    <source>
        <strain evidence="15 16">20-MO00624-0</strain>
    </source>
</reference>
<dbReference type="Gene3D" id="1.10.30.20">
    <property type="entry name" value="Bacterial XPD DNA helicase, FeS cluster domain"/>
    <property type="match status" value="1"/>
</dbReference>
<keyword evidence="6 15" id="KW-0347">Helicase</keyword>
<evidence type="ECO:0000256" key="3">
    <source>
        <dbReference type="ARBA" id="ARBA00022741"/>
    </source>
</evidence>
<evidence type="ECO:0000256" key="7">
    <source>
        <dbReference type="ARBA" id="ARBA00022840"/>
    </source>
</evidence>
<evidence type="ECO:0000256" key="4">
    <source>
        <dbReference type="ARBA" id="ARBA00022763"/>
    </source>
</evidence>
<dbReference type="InterPro" id="IPR006555">
    <property type="entry name" value="ATP-dep_Helicase_C"/>
</dbReference>
<dbReference type="Pfam" id="PF13307">
    <property type="entry name" value="Helicase_C_2"/>
    <property type="match status" value="1"/>
</dbReference>
<evidence type="ECO:0000313" key="16">
    <source>
        <dbReference type="Proteomes" id="UP000626180"/>
    </source>
</evidence>
<comment type="similarity">
    <text evidence="13">Belongs to the helicase family. DinG subfamily.</text>
</comment>
<dbReference type="EMBL" id="JADMCD010000013">
    <property type="protein sequence ID" value="MBF8642942.1"/>
    <property type="molecule type" value="Genomic_DNA"/>
</dbReference>
<evidence type="ECO:0000256" key="13">
    <source>
        <dbReference type="ARBA" id="ARBA00038058"/>
    </source>
</evidence>
<keyword evidence="10" id="KW-0238">DNA-binding</keyword>
<dbReference type="PROSITE" id="PS51193">
    <property type="entry name" value="HELICASE_ATP_BIND_2"/>
    <property type="match status" value="1"/>
</dbReference>
<dbReference type="Proteomes" id="UP000626180">
    <property type="component" value="Unassembled WGS sequence"/>
</dbReference>
<evidence type="ECO:0000256" key="6">
    <source>
        <dbReference type="ARBA" id="ARBA00022806"/>
    </source>
</evidence>
<dbReference type="InterPro" id="IPR011604">
    <property type="entry name" value="PDDEXK-like_dom_sf"/>
</dbReference>
<sequence length="771" mass="87593">MGGVCCVQYSVAVRALCEFVAKQGDLDLRFTPSPTALEGIQGHGIVTARRKQSYQREVTLEGEYRHLRIKGRADGYDPELNRLEEIKTYRGDLTHMPPNHRHLHWAQAKIYGWLLCQKLSLHELELALVYFDVGSQKETTLLERFTSGVLKEYFERQCSLFLDWAEQELTHREHRQRCLEALPFPHASFRTGQRDLAEAVYKAAHVGCSLMIQAPTGIGKTIGTLFPLLKAMPRQNLDKVFFLTAKNSGRQLAFNAMGAITQAAPELSLRILELRARDKACEHTDKACHGESCPLAKGFYDRLPQARQAALKEKVLDHDSLRTIALGWQVCPYYLSQEMARWCDVIVGDYNYYFDSSAMLFALKEQSQWRIGILVDEAHNLLERARGMYTASLDHAVVASLRKERPPGLKQPLDRINRCWNALIKEQPSTYQAYDEIPAKLLSALQKAISAINDLLNETLAPLDATLQLFYFDAIQFVRMAESFGEHSLFELLKKNELSRKPAVQQSVVTIRNVVPAPFIGPRFNATHAAILFSATLSPPHFLRDTLGLAAGTPWVNVKSPFAAEQLSVRLVDNISTRYQHREQSLRPIAELMAWQYRQEPGNYLAFFSSFDYLEKTASLFSNLFPDIPLWLQARQMNEADKAQFLQRFTNTSSGVGFVVLGGSFGEGVDLPGQRLIGAFIATLGLPQINPANEQIRTKLDRQFGTGYDYAYFYPGMHKVIQAAGRVIRTTSDRGVLYLIDDRFAQSKVRRLLPEWWKAQTFRWPHSVNRK</sequence>
<dbReference type="Pfam" id="PF06733">
    <property type="entry name" value="DEAD_2"/>
    <property type="match status" value="1"/>
</dbReference>
<keyword evidence="5" id="KW-0378">Hydrolase</keyword>
<keyword evidence="16" id="KW-1185">Reference proteome</keyword>
<dbReference type="InterPro" id="IPR045028">
    <property type="entry name" value="DinG/Rad3-like"/>
</dbReference>
<dbReference type="InterPro" id="IPR014013">
    <property type="entry name" value="Helic_SF1/SF2_ATP-bd_DinG/Rad3"/>
</dbReference>
<gene>
    <name evidence="15" type="ORF">IRZ65_19935</name>
</gene>
<dbReference type="Gene3D" id="3.90.320.10">
    <property type="match status" value="1"/>
</dbReference>
<dbReference type="SMART" id="SM00488">
    <property type="entry name" value="DEXDc2"/>
    <property type="match status" value="1"/>
</dbReference>
<keyword evidence="2" id="KW-0479">Metal-binding</keyword>
<keyword evidence="11" id="KW-0234">DNA repair</keyword>
<name>A0ABS0FRF7_PSELU</name>
<accession>A0ABS0FRF7</accession>
<evidence type="ECO:0000259" key="14">
    <source>
        <dbReference type="PROSITE" id="PS51193"/>
    </source>
</evidence>
<evidence type="ECO:0000256" key="8">
    <source>
        <dbReference type="ARBA" id="ARBA00023004"/>
    </source>
</evidence>
<evidence type="ECO:0000256" key="10">
    <source>
        <dbReference type="ARBA" id="ARBA00023125"/>
    </source>
</evidence>
<dbReference type="InterPro" id="IPR010614">
    <property type="entry name" value="RAD3-like_helicase_DEAD"/>
</dbReference>
<evidence type="ECO:0000256" key="11">
    <source>
        <dbReference type="ARBA" id="ARBA00023204"/>
    </source>
</evidence>
<comment type="caution">
    <text evidence="15">The sequence shown here is derived from an EMBL/GenBank/DDBJ whole genome shotgun (WGS) entry which is preliminary data.</text>
</comment>
<protein>
    <submittedName>
        <fullName evidence="15">ATP-dependent DNA helicase</fullName>
    </submittedName>
</protein>
<evidence type="ECO:0000256" key="2">
    <source>
        <dbReference type="ARBA" id="ARBA00022723"/>
    </source>
</evidence>
<evidence type="ECO:0000256" key="5">
    <source>
        <dbReference type="ARBA" id="ARBA00022801"/>
    </source>
</evidence>
<dbReference type="SMART" id="SM00491">
    <property type="entry name" value="HELICc2"/>
    <property type="match status" value="1"/>
</dbReference>
<organism evidence="15 16">
    <name type="scientific">Pseudomonas luteola</name>
    <dbReference type="NCBI Taxonomy" id="47886"/>
    <lineage>
        <taxon>Bacteria</taxon>
        <taxon>Pseudomonadati</taxon>
        <taxon>Pseudomonadota</taxon>
        <taxon>Gammaproteobacteria</taxon>
        <taxon>Pseudomonadales</taxon>
        <taxon>Pseudomonadaceae</taxon>
        <taxon>Pseudomonas</taxon>
    </lineage>
</organism>
<keyword evidence="1" id="KW-0004">4Fe-4S</keyword>
<evidence type="ECO:0000256" key="1">
    <source>
        <dbReference type="ARBA" id="ARBA00022485"/>
    </source>
</evidence>
<keyword evidence="9" id="KW-0411">Iron-sulfur</keyword>
<dbReference type="PANTHER" id="PTHR11472:SF34">
    <property type="entry name" value="REGULATOR OF TELOMERE ELONGATION HELICASE 1"/>
    <property type="match status" value="1"/>
</dbReference>
<keyword evidence="12" id="KW-0413">Isomerase</keyword>
<feature type="domain" description="Helicase ATP-binding" evidence="14">
    <location>
        <begin position="179"/>
        <end position="434"/>
    </location>
</feature>
<proteinExistence type="inferred from homology"/>